<sequence>METESAIRSVTLIGLGEIPEVGGIVSGMIAIFWPESKEDVWGQIKDKVESLINQKLSDFEYQQVSESLEGLRNVLADYDLALADGQGDEAYITAKYTAALSHFESTLPHFQSKGYEVLLLPLFAQFANLHLALLRDGITFGARWGWPSQVITDEESKIKQSISAYSKWASEWYDQGYKQLKLPSDSTYRVESWNVQNNYTREMTINVLDSMHFWPYFDPQVNPGDTSIVTIPARTVYSQTVGVADDTGITIPEPPTSPITGIQIWGWNYIDAVQVQYGGEWGPRQGDQQTPTFGGSNVPPHGWNGPVDVQTNPVIRVSGRSGELPELIKLWFEDGSVTNDCAGIAGRGGLFDFVYDGHVLSSIHVMGTSRFYRSANCIVFGWRLANSY</sequence>
<protein>
    <submittedName>
        <fullName evidence="6">Insecticidal delta-endotoxin Cry8Ea1 family protein</fullName>
    </submittedName>
</protein>
<dbReference type="InterPro" id="IPR036716">
    <property type="entry name" value="Pest_crys_N_sf"/>
</dbReference>
<dbReference type="PANTHER" id="PTHR37003:SF2">
    <property type="entry name" value="PESTICIDAL CRYSTAL PROTEIN N-TERMINAL DOMAIN-CONTAINING PROTEIN"/>
    <property type="match status" value="1"/>
</dbReference>
<reference evidence="7" key="1">
    <citation type="journal article" date="2019" name="Int. J. Syst. Evol. Microbiol.">
        <title>The Global Catalogue of Microorganisms (GCM) 10K type strain sequencing project: providing services to taxonomists for standard genome sequencing and annotation.</title>
        <authorList>
            <consortium name="The Broad Institute Genomics Platform"/>
            <consortium name="The Broad Institute Genome Sequencing Center for Infectious Disease"/>
            <person name="Wu L."/>
            <person name="Ma J."/>
        </authorList>
    </citation>
    <scope>NUCLEOTIDE SEQUENCE [LARGE SCALE GENOMIC DNA]</scope>
    <source>
        <strain evidence="7">JCM 17304</strain>
    </source>
</reference>
<evidence type="ECO:0000256" key="4">
    <source>
        <dbReference type="ARBA" id="ARBA00023026"/>
    </source>
</evidence>
<dbReference type="Proteomes" id="UP001500392">
    <property type="component" value="Unassembled WGS sequence"/>
</dbReference>
<comment type="similarity">
    <text evidence="1">Belongs to the delta endotoxin family.</text>
</comment>
<dbReference type="Gene3D" id="1.20.190.10">
    <property type="entry name" value="Pesticidal crystal protein, N-terminal domain"/>
    <property type="match status" value="1"/>
</dbReference>
<keyword evidence="2" id="KW-0800">Toxin</keyword>
<dbReference type="SUPFAM" id="SSF56849">
    <property type="entry name" value="delta-Endotoxin (insectocide), N-terminal domain"/>
    <property type="match status" value="1"/>
</dbReference>
<keyword evidence="3" id="KW-0749">Sporulation</keyword>
<dbReference type="PANTHER" id="PTHR37003">
    <property type="entry name" value="ENDOTOXIN_N DOMAIN-CONTAINING PROTEIN-RELATED"/>
    <property type="match status" value="1"/>
</dbReference>
<keyword evidence="7" id="KW-1185">Reference proteome</keyword>
<dbReference type="EMBL" id="BAABDM010000006">
    <property type="protein sequence ID" value="GAA4101447.1"/>
    <property type="molecule type" value="Genomic_DNA"/>
</dbReference>
<keyword evidence="4" id="KW-0843">Virulence</keyword>
<dbReference type="InterPro" id="IPR038979">
    <property type="entry name" value="Pest_crys"/>
</dbReference>
<evidence type="ECO:0000259" key="5">
    <source>
        <dbReference type="Pfam" id="PF03945"/>
    </source>
</evidence>
<accession>A0ABP7X164</accession>
<evidence type="ECO:0000313" key="7">
    <source>
        <dbReference type="Proteomes" id="UP001500392"/>
    </source>
</evidence>
<feature type="domain" description="Pesticidal crystal protein" evidence="5">
    <location>
        <begin position="13"/>
        <end position="218"/>
    </location>
</feature>
<evidence type="ECO:0000256" key="3">
    <source>
        <dbReference type="ARBA" id="ARBA00022969"/>
    </source>
</evidence>
<gene>
    <name evidence="6" type="ORF">GCM10022414_28800</name>
</gene>
<comment type="caution">
    <text evidence="6">The sequence shown here is derived from an EMBL/GenBank/DDBJ whole genome shotgun (WGS) entry which is preliminary data.</text>
</comment>
<dbReference type="Pfam" id="PF03945">
    <property type="entry name" value="Endotoxin_N"/>
    <property type="match status" value="1"/>
</dbReference>
<proteinExistence type="inferred from homology"/>
<evidence type="ECO:0000313" key="6">
    <source>
        <dbReference type="EMBL" id="GAA4101447.1"/>
    </source>
</evidence>
<evidence type="ECO:0000256" key="1">
    <source>
        <dbReference type="ARBA" id="ARBA00007819"/>
    </source>
</evidence>
<organism evidence="6 7">
    <name type="scientific">Zhongshania borealis</name>
    <dbReference type="NCBI Taxonomy" id="889488"/>
    <lineage>
        <taxon>Bacteria</taxon>
        <taxon>Pseudomonadati</taxon>
        <taxon>Pseudomonadota</taxon>
        <taxon>Gammaproteobacteria</taxon>
        <taxon>Cellvibrionales</taxon>
        <taxon>Spongiibacteraceae</taxon>
        <taxon>Zhongshania</taxon>
    </lineage>
</organism>
<name>A0ABP7X164_9GAMM</name>
<dbReference type="InterPro" id="IPR005639">
    <property type="entry name" value="Pest_crys_dom_I"/>
</dbReference>
<dbReference type="RefSeq" id="WP_344937316.1">
    <property type="nucleotide sequence ID" value="NZ_BAABDM010000006.1"/>
</dbReference>
<evidence type="ECO:0000256" key="2">
    <source>
        <dbReference type="ARBA" id="ARBA00022656"/>
    </source>
</evidence>